<sequence>METRNENTLNTEDADSGSSRSPRAERPDIGEQYQQQTTSVNVNRRKIKRQNRPKRVSQSQIKRARSDKIMTARNVGFSNSEALYAITSPTPFMDTETIELLVTVTKNKLMNVIRRKGPVSKITLHFSKRMISKLKNRRNRVH</sequence>
<evidence type="ECO:0000313" key="3">
    <source>
        <dbReference type="Proteomes" id="UP000325440"/>
    </source>
</evidence>
<feature type="compositionally biased region" description="Polar residues" evidence="1">
    <location>
        <begin position="32"/>
        <end position="42"/>
    </location>
</feature>
<dbReference type="EMBL" id="CABPRJ010000035">
    <property type="protein sequence ID" value="VVC26465.1"/>
    <property type="molecule type" value="Genomic_DNA"/>
</dbReference>
<protein>
    <submittedName>
        <fullName evidence="2">Uncharacterized protein</fullName>
    </submittedName>
</protein>
<evidence type="ECO:0000256" key="1">
    <source>
        <dbReference type="SAM" id="MobiDB-lite"/>
    </source>
</evidence>
<evidence type="ECO:0000313" key="2">
    <source>
        <dbReference type="EMBL" id="VVC26465.1"/>
    </source>
</evidence>
<feature type="region of interest" description="Disordered" evidence="1">
    <location>
        <begin position="1"/>
        <end position="66"/>
    </location>
</feature>
<keyword evidence="3" id="KW-1185">Reference proteome</keyword>
<accession>A0A5E4M3F1</accession>
<dbReference type="Proteomes" id="UP000325440">
    <property type="component" value="Unassembled WGS sequence"/>
</dbReference>
<feature type="compositionally biased region" description="Basic residues" evidence="1">
    <location>
        <begin position="43"/>
        <end position="55"/>
    </location>
</feature>
<reference evidence="2 3" key="1">
    <citation type="submission" date="2019-08" db="EMBL/GenBank/DDBJ databases">
        <authorList>
            <person name="Alioto T."/>
            <person name="Alioto T."/>
            <person name="Gomez Garrido J."/>
        </authorList>
    </citation>
    <scope>NUCLEOTIDE SEQUENCE [LARGE SCALE GENOMIC DNA]</scope>
</reference>
<organism evidence="2 3">
    <name type="scientific">Cinara cedri</name>
    <dbReference type="NCBI Taxonomy" id="506608"/>
    <lineage>
        <taxon>Eukaryota</taxon>
        <taxon>Metazoa</taxon>
        <taxon>Ecdysozoa</taxon>
        <taxon>Arthropoda</taxon>
        <taxon>Hexapoda</taxon>
        <taxon>Insecta</taxon>
        <taxon>Pterygota</taxon>
        <taxon>Neoptera</taxon>
        <taxon>Paraneoptera</taxon>
        <taxon>Hemiptera</taxon>
        <taxon>Sternorrhyncha</taxon>
        <taxon>Aphidomorpha</taxon>
        <taxon>Aphidoidea</taxon>
        <taxon>Aphididae</taxon>
        <taxon>Lachninae</taxon>
        <taxon>Cinara</taxon>
    </lineage>
</organism>
<name>A0A5E4M3F1_9HEMI</name>
<proteinExistence type="predicted"/>
<dbReference type="AlphaFoldDB" id="A0A5E4M3F1"/>
<gene>
    <name evidence="2" type="ORF">CINCED_3A000953</name>
</gene>
<feature type="compositionally biased region" description="Polar residues" evidence="1">
    <location>
        <begin position="1"/>
        <end position="21"/>
    </location>
</feature>